<dbReference type="PROSITE" id="PS51212">
    <property type="entry name" value="WSC"/>
    <property type="match status" value="1"/>
</dbReference>
<evidence type="ECO:0000256" key="1">
    <source>
        <dbReference type="SAM" id="MobiDB-lite"/>
    </source>
</evidence>
<feature type="region of interest" description="Disordered" evidence="1">
    <location>
        <begin position="257"/>
        <end position="318"/>
    </location>
</feature>
<feature type="compositionally biased region" description="Low complexity" evidence="1">
    <location>
        <begin position="1"/>
        <end position="21"/>
    </location>
</feature>
<comment type="caution">
    <text evidence="3">The sequence shown here is derived from an EMBL/GenBank/DDBJ whole genome shotgun (WGS) entry which is preliminary data.</text>
</comment>
<feature type="domain" description="WSC" evidence="2">
    <location>
        <begin position="40"/>
        <end position="142"/>
    </location>
</feature>
<evidence type="ECO:0000259" key="2">
    <source>
        <dbReference type="PROSITE" id="PS51212"/>
    </source>
</evidence>
<gene>
    <name evidence="3" type="ORF">SLS59_000142</name>
</gene>
<sequence>MAITSSATVPTASATQSTVPSTPQPTSPVTNPGLTIDTPNGNYSGCYEDALGGTGVALFDGPTETGVANLTQESCQQFCTDAPGGPYRYFGIGAGGVCSCGNTFQHDAIPYDGTTLGCDTPCPGDDTQACGGNNRLSVYANNDFLAAPVQTSSTAITTPAVPTTPITEPTVPISITTEPAVTDPNATAGPIQTSSISIPAESLPIPTTTAPVESNPGATDLPVETATTSTVPVESQPAATVAPLPTRLPVYQPYYPDRPPSDAGDGVDAPYFYNGAWQPRPYPGGNGGNRPTRPRPTNRRPARPVATRRPWKSRPTVRPWEGGNGYRANRLAARAERRWFGLW</sequence>
<dbReference type="EMBL" id="JAKIXB020000001">
    <property type="protein sequence ID" value="KAL1611423.1"/>
    <property type="molecule type" value="Genomic_DNA"/>
</dbReference>
<evidence type="ECO:0000313" key="3">
    <source>
        <dbReference type="EMBL" id="KAL1611423.1"/>
    </source>
</evidence>
<organism evidence="3 4">
    <name type="scientific">Nothophoma quercina</name>
    <dbReference type="NCBI Taxonomy" id="749835"/>
    <lineage>
        <taxon>Eukaryota</taxon>
        <taxon>Fungi</taxon>
        <taxon>Dikarya</taxon>
        <taxon>Ascomycota</taxon>
        <taxon>Pezizomycotina</taxon>
        <taxon>Dothideomycetes</taxon>
        <taxon>Pleosporomycetidae</taxon>
        <taxon>Pleosporales</taxon>
        <taxon>Pleosporineae</taxon>
        <taxon>Didymellaceae</taxon>
        <taxon>Nothophoma</taxon>
    </lineage>
</organism>
<evidence type="ECO:0000313" key="4">
    <source>
        <dbReference type="Proteomes" id="UP001521222"/>
    </source>
</evidence>
<keyword evidence="4" id="KW-1185">Reference proteome</keyword>
<name>A0ABR3S407_9PLEO</name>
<proteinExistence type="predicted"/>
<protein>
    <recommendedName>
        <fullName evidence="2">WSC domain-containing protein</fullName>
    </recommendedName>
</protein>
<feature type="compositionally biased region" description="Basic residues" evidence="1">
    <location>
        <begin position="292"/>
        <end position="302"/>
    </location>
</feature>
<dbReference type="Proteomes" id="UP001521222">
    <property type="component" value="Unassembled WGS sequence"/>
</dbReference>
<accession>A0ABR3S407</accession>
<dbReference type="SMART" id="SM00321">
    <property type="entry name" value="WSC"/>
    <property type="match status" value="1"/>
</dbReference>
<reference evidence="3 4" key="1">
    <citation type="submission" date="2024-02" db="EMBL/GenBank/DDBJ databases">
        <title>De novo assembly and annotation of 12 fungi associated with fruit tree decline syndrome in Ontario, Canada.</title>
        <authorList>
            <person name="Sulman M."/>
            <person name="Ellouze W."/>
            <person name="Ilyukhin E."/>
        </authorList>
    </citation>
    <scope>NUCLEOTIDE SEQUENCE [LARGE SCALE GENOMIC DNA]</scope>
    <source>
        <strain evidence="3 4">M97-236</strain>
    </source>
</reference>
<dbReference type="Pfam" id="PF01822">
    <property type="entry name" value="WSC"/>
    <property type="match status" value="1"/>
</dbReference>
<dbReference type="InterPro" id="IPR002889">
    <property type="entry name" value="WSC_carb-bd"/>
</dbReference>
<feature type="region of interest" description="Disordered" evidence="1">
    <location>
        <begin position="1"/>
        <end position="36"/>
    </location>
</feature>